<proteinExistence type="predicted"/>
<dbReference type="OrthoDB" id="2014058at2759"/>
<sequence>MISRIYHRTHLQSRFYSTNLIKTTSQLSLPPSRLAYEFPVLDAPDPQLDGIGYPRVESTSRQWRNPYAKWDDPQERCNFNEPLHAEEEMMGIWAPDVHRISVRHALLNLAVAFSALGGILTTAAYVAPKSPVVPREFPYDGLSRELGGEGQGVSCEKKN</sequence>
<dbReference type="GO" id="GO:0005739">
    <property type="term" value="C:mitochondrion"/>
    <property type="evidence" value="ECO:0007669"/>
    <property type="project" value="InterPro"/>
</dbReference>
<comment type="caution">
    <text evidence="2">The sequence shown here is derived from an EMBL/GenBank/DDBJ whole genome shotgun (WGS) entry which is preliminary data.</text>
</comment>
<name>A0A9P6NHF5_9BASI</name>
<evidence type="ECO:0000313" key="2">
    <source>
        <dbReference type="EMBL" id="KAG0144093.1"/>
    </source>
</evidence>
<organism evidence="2 3">
    <name type="scientific">Cronartium quercuum f. sp. fusiforme G11</name>
    <dbReference type="NCBI Taxonomy" id="708437"/>
    <lineage>
        <taxon>Eukaryota</taxon>
        <taxon>Fungi</taxon>
        <taxon>Dikarya</taxon>
        <taxon>Basidiomycota</taxon>
        <taxon>Pucciniomycotina</taxon>
        <taxon>Pucciniomycetes</taxon>
        <taxon>Pucciniales</taxon>
        <taxon>Coleosporiaceae</taxon>
        <taxon>Cronartium</taxon>
    </lineage>
</organism>
<evidence type="ECO:0000313" key="3">
    <source>
        <dbReference type="Proteomes" id="UP000886653"/>
    </source>
</evidence>
<keyword evidence="1" id="KW-1133">Transmembrane helix</keyword>
<evidence type="ECO:0000256" key="1">
    <source>
        <dbReference type="SAM" id="Phobius"/>
    </source>
</evidence>
<dbReference type="InterPro" id="IPR008699">
    <property type="entry name" value="NDUFB8"/>
</dbReference>
<protein>
    <submittedName>
        <fullName evidence="2">Uncharacterized protein</fullName>
    </submittedName>
</protein>
<accession>A0A9P6NHF5</accession>
<dbReference type="Proteomes" id="UP000886653">
    <property type="component" value="Unassembled WGS sequence"/>
</dbReference>
<keyword evidence="3" id="KW-1185">Reference proteome</keyword>
<keyword evidence="1" id="KW-0812">Transmembrane</keyword>
<dbReference type="PANTHER" id="PTHR12840">
    <property type="entry name" value="NADH-UBIQUINONE OXIDOREDUCTASE ASHI SUBUNIT"/>
    <property type="match status" value="1"/>
</dbReference>
<dbReference type="EMBL" id="MU167302">
    <property type="protein sequence ID" value="KAG0144093.1"/>
    <property type="molecule type" value="Genomic_DNA"/>
</dbReference>
<dbReference type="PANTHER" id="PTHR12840:SF1">
    <property type="entry name" value="NADH DEHYDROGENASE [UBIQUINONE] 1 BETA SUBCOMPLEX SUBUNIT 8, MITOCHONDRIAL"/>
    <property type="match status" value="1"/>
</dbReference>
<reference evidence="2" key="1">
    <citation type="submission" date="2013-11" db="EMBL/GenBank/DDBJ databases">
        <title>Genome sequence of the fusiform rust pathogen reveals effectors for host alternation and coevolution with pine.</title>
        <authorList>
            <consortium name="DOE Joint Genome Institute"/>
            <person name="Smith K."/>
            <person name="Pendleton A."/>
            <person name="Kubisiak T."/>
            <person name="Anderson C."/>
            <person name="Salamov A."/>
            <person name="Aerts A."/>
            <person name="Riley R."/>
            <person name="Clum A."/>
            <person name="Lindquist E."/>
            <person name="Ence D."/>
            <person name="Campbell M."/>
            <person name="Kronenberg Z."/>
            <person name="Feau N."/>
            <person name="Dhillon B."/>
            <person name="Hamelin R."/>
            <person name="Burleigh J."/>
            <person name="Smith J."/>
            <person name="Yandell M."/>
            <person name="Nelson C."/>
            <person name="Grigoriev I."/>
            <person name="Davis J."/>
        </authorList>
    </citation>
    <scope>NUCLEOTIDE SEQUENCE</scope>
    <source>
        <strain evidence="2">G11</strain>
    </source>
</reference>
<keyword evidence="1" id="KW-0472">Membrane</keyword>
<dbReference type="AlphaFoldDB" id="A0A9P6NHF5"/>
<feature type="transmembrane region" description="Helical" evidence="1">
    <location>
        <begin position="105"/>
        <end position="127"/>
    </location>
</feature>
<gene>
    <name evidence="2" type="ORF">CROQUDRAFT_47776</name>
</gene>
<dbReference type="Pfam" id="PF05821">
    <property type="entry name" value="NDUF_B8"/>
    <property type="match status" value="1"/>
</dbReference>